<dbReference type="EMBL" id="CAXKWB010049840">
    <property type="protein sequence ID" value="CAL4169240.1"/>
    <property type="molecule type" value="Genomic_DNA"/>
</dbReference>
<accession>A0AAV2S6Y2</accession>
<dbReference type="Gene3D" id="1.25.40.20">
    <property type="entry name" value="Ankyrin repeat-containing domain"/>
    <property type="match status" value="1"/>
</dbReference>
<organism evidence="1 2">
    <name type="scientific">Meganyctiphanes norvegica</name>
    <name type="common">Northern krill</name>
    <name type="synonym">Thysanopoda norvegica</name>
    <dbReference type="NCBI Taxonomy" id="48144"/>
    <lineage>
        <taxon>Eukaryota</taxon>
        <taxon>Metazoa</taxon>
        <taxon>Ecdysozoa</taxon>
        <taxon>Arthropoda</taxon>
        <taxon>Crustacea</taxon>
        <taxon>Multicrustacea</taxon>
        <taxon>Malacostraca</taxon>
        <taxon>Eumalacostraca</taxon>
        <taxon>Eucarida</taxon>
        <taxon>Euphausiacea</taxon>
        <taxon>Euphausiidae</taxon>
        <taxon>Meganyctiphanes</taxon>
    </lineage>
</organism>
<comment type="caution">
    <text evidence="1">The sequence shown here is derived from an EMBL/GenBank/DDBJ whole genome shotgun (WGS) entry which is preliminary data.</text>
</comment>
<keyword evidence="2" id="KW-1185">Reference proteome</keyword>
<dbReference type="InterPro" id="IPR036770">
    <property type="entry name" value="Ankyrin_rpt-contain_sf"/>
</dbReference>
<dbReference type="Proteomes" id="UP001497623">
    <property type="component" value="Unassembled WGS sequence"/>
</dbReference>
<evidence type="ECO:0000313" key="2">
    <source>
        <dbReference type="Proteomes" id="UP001497623"/>
    </source>
</evidence>
<evidence type="ECO:0008006" key="3">
    <source>
        <dbReference type="Google" id="ProtNLM"/>
    </source>
</evidence>
<dbReference type="SUPFAM" id="SSF48403">
    <property type="entry name" value="Ankyrin repeat"/>
    <property type="match status" value="1"/>
</dbReference>
<protein>
    <recommendedName>
        <fullName evidence="3">Ankyrin repeat domain-containing protein</fullName>
    </recommendedName>
</protein>
<dbReference type="AlphaFoldDB" id="A0AAV2S6Y2"/>
<sequence length="180" mass="20338">MLKMIKSDKDCNLKNISTKNTLLKCVKLATENNFQNIFASIVYNWGTKSKHSTKQCHPSLPVHHAAATGNFCAIAYLTLTVGAKVNVLDINNNTPAHLAYMNGYRYIGDYLCKHDQNVESMKNKAGQIPKIIQKAFKEYEKLYDVVKDDETDESVNLSKQKDGLSLTTKLLDHWLSKTKI</sequence>
<name>A0AAV2S6Y2_MEGNR</name>
<gene>
    <name evidence="1" type="ORF">MNOR_LOCUS33797</name>
</gene>
<evidence type="ECO:0000313" key="1">
    <source>
        <dbReference type="EMBL" id="CAL4169240.1"/>
    </source>
</evidence>
<reference evidence="1 2" key="1">
    <citation type="submission" date="2024-05" db="EMBL/GenBank/DDBJ databases">
        <authorList>
            <person name="Wallberg A."/>
        </authorList>
    </citation>
    <scope>NUCLEOTIDE SEQUENCE [LARGE SCALE GENOMIC DNA]</scope>
</reference>
<proteinExistence type="predicted"/>